<dbReference type="InterPro" id="IPR011051">
    <property type="entry name" value="RmlC_Cupin_sf"/>
</dbReference>
<dbReference type="SUPFAM" id="SSF51182">
    <property type="entry name" value="RmlC-like cupins"/>
    <property type="match status" value="1"/>
</dbReference>
<comment type="caution">
    <text evidence="3">The sequence shown here is derived from an EMBL/GenBank/DDBJ whole genome shotgun (WGS) entry which is preliminary data.</text>
</comment>
<protein>
    <submittedName>
        <fullName evidence="3">UDP-2-acetamido-2,6-beta-L-arabino-hexul-4-ose reductase</fullName>
    </submittedName>
</protein>
<name>A0A562J8X0_9FIRM</name>
<dbReference type="SUPFAM" id="SSF51735">
    <property type="entry name" value="NAD(P)-binding Rossmann-fold domains"/>
    <property type="match status" value="1"/>
</dbReference>
<keyword evidence="4" id="KW-1185">Reference proteome</keyword>
<evidence type="ECO:0000259" key="2">
    <source>
        <dbReference type="Pfam" id="PF14667"/>
    </source>
</evidence>
<evidence type="ECO:0000313" key="3">
    <source>
        <dbReference type="EMBL" id="TWH79364.1"/>
    </source>
</evidence>
<dbReference type="Gene3D" id="2.60.120.10">
    <property type="entry name" value="Jelly Rolls"/>
    <property type="match status" value="1"/>
</dbReference>
<dbReference type="CDD" id="cd05261">
    <property type="entry name" value="CAPF_like_SDR_e"/>
    <property type="match status" value="1"/>
</dbReference>
<dbReference type="AlphaFoldDB" id="A0A562J8X0"/>
<evidence type="ECO:0000259" key="1">
    <source>
        <dbReference type="Pfam" id="PF01370"/>
    </source>
</evidence>
<dbReference type="Pfam" id="PF14667">
    <property type="entry name" value="Polysacc_synt_C"/>
    <property type="match status" value="1"/>
</dbReference>
<dbReference type="InterPro" id="IPR036291">
    <property type="entry name" value="NAD(P)-bd_dom_sf"/>
</dbReference>
<dbReference type="EMBL" id="VLKH01000006">
    <property type="protein sequence ID" value="TWH79364.1"/>
    <property type="molecule type" value="Genomic_DNA"/>
</dbReference>
<dbReference type="Gene3D" id="3.40.50.720">
    <property type="entry name" value="NAD(P)-binding Rossmann-like Domain"/>
    <property type="match status" value="1"/>
</dbReference>
<feature type="domain" description="Capsular polysaccharide assembling protein CapF C-terminal" evidence="2">
    <location>
        <begin position="261"/>
        <end position="370"/>
    </location>
</feature>
<dbReference type="PANTHER" id="PTHR43245">
    <property type="entry name" value="BIFUNCTIONAL POLYMYXIN RESISTANCE PROTEIN ARNA"/>
    <property type="match status" value="1"/>
</dbReference>
<evidence type="ECO:0000313" key="4">
    <source>
        <dbReference type="Proteomes" id="UP000315343"/>
    </source>
</evidence>
<dbReference type="InterPro" id="IPR001509">
    <property type="entry name" value="Epimerase_deHydtase"/>
</dbReference>
<dbReference type="InterPro" id="IPR050177">
    <property type="entry name" value="Lipid_A_modif_metabolic_enz"/>
</dbReference>
<reference evidence="3 4" key="1">
    <citation type="submission" date="2019-07" db="EMBL/GenBank/DDBJ databases">
        <title>Genomic Encyclopedia of Type Strains, Phase I: the one thousand microbial genomes (KMG-I) project.</title>
        <authorList>
            <person name="Kyrpides N."/>
        </authorList>
    </citation>
    <scope>NUCLEOTIDE SEQUENCE [LARGE SCALE GENOMIC DNA]</scope>
    <source>
        <strain evidence="3 4">DSM 13558</strain>
    </source>
</reference>
<dbReference type="PANTHER" id="PTHR43245:SF55">
    <property type="entry name" value="NAD(P)-BINDING DOMAIN-CONTAINING PROTEIN"/>
    <property type="match status" value="1"/>
</dbReference>
<accession>A0A562J8X0</accession>
<organism evidence="3 4">
    <name type="scientific">Sedimentibacter saalensis</name>
    <dbReference type="NCBI Taxonomy" id="130788"/>
    <lineage>
        <taxon>Bacteria</taxon>
        <taxon>Bacillati</taxon>
        <taxon>Bacillota</taxon>
        <taxon>Tissierellia</taxon>
        <taxon>Sedimentibacter</taxon>
    </lineage>
</organism>
<dbReference type="Pfam" id="PF01370">
    <property type="entry name" value="Epimerase"/>
    <property type="match status" value="1"/>
</dbReference>
<dbReference type="InterPro" id="IPR029303">
    <property type="entry name" value="CapF_C"/>
</dbReference>
<dbReference type="Proteomes" id="UP000315343">
    <property type="component" value="Unassembled WGS sequence"/>
</dbReference>
<gene>
    <name evidence="3" type="ORF">LY60_02341</name>
</gene>
<dbReference type="InterPro" id="IPR014710">
    <property type="entry name" value="RmlC-like_jellyroll"/>
</dbReference>
<dbReference type="CDD" id="cd07007">
    <property type="entry name" value="cupin_CapF-like_C"/>
    <property type="match status" value="1"/>
</dbReference>
<proteinExistence type="predicted"/>
<sequence>MEKSSMKILVTGANGFIGKNLITELKNRGYNDIFEYSRDMEISLLDTYCQKCEFVFHLAGVNRPQNQEEFMEGNFGFTSILLDLLKKHNNKATVMMSSSTQAALNNPYGRSKKAGEDLMISYSKETGAKVLVYRFTNVFGKWCRPNYNSVVATFCHNIANDLPIKVNDPDASMNLVYIDDVIVELINALKGKENRNGNFCEVSNTHTITLGEIAELIKSFKDSRKTLNVPNMANKFEKKLYSTYTSYLPIDQFSYPLKMNVDNRGSFTEIIRTMDRGQFSINIVKPGIIKGNHWHHTKNEKFLVLSGKGLIRFRKIGTEEIIDYYVSGDKMEVVDIPVGYTHNVINTGVTDLVIFMWANEPFNPEEPDTYFLEV</sequence>
<feature type="domain" description="NAD-dependent epimerase/dehydratase" evidence="1">
    <location>
        <begin position="8"/>
        <end position="191"/>
    </location>
</feature>